<evidence type="ECO:0000256" key="8">
    <source>
        <dbReference type="ARBA" id="ARBA00048434"/>
    </source>
</evidence>
<dbReference type="GO" id="GO:0002939">
    <property type="term" value="P:tRNA N1-guanine methylation"/>
    <property type="evidence" value="ECO:0007669"/>
    <property type="project" value="TreeGrafter"/>
</dbReference>
<dbReference type="GO" id="GO:0005634">
    <property type="term" value="C:nucleus"/>
    <property type="evidence" value="ECO:0007669"/>
    <property type="project" value="TreeGrafter"/>
</dbReference>
<evidence type="ECO:0000256" key="6">
    <source>
        <dbReference type="ARBA" id="ARBA00031792"/>
    </source>
</evidence>
<evidence type="ECO:0000256" key="7">
    <source>
        <dbReference type="ARBA" id="ARBA00032166"/>
    </source>
</evidence>
<name>A0A9Q8PJ46_PASFU</name>
<feature type="compositionally biased region" description="Basic and acidic residues" evidence="9">
    <location>
        <begin position="108"/>
        <end position="119"/>
    </location>
</feature>
<dbReference type="InterPro" id="IPR007356">
    <property type="entry name" value="tRNA_m1G_MeTrfase_euk"/>
</dbReference>
<dbReference type="AlphaFoldDB" id="A0A9Q8PJ46"/>
<evidence type="ECO:0000313" key="11">
    <source>
        <dbReference type="EMBL" id="UJO23594.1"/>
    </source>
</evidence>
<dbReference type="EMBL" id="CP090173">
    <property type="protein sequence ID" value="UJO23594.1"/>
    <property type="molecule type" value="Genomic_DNA"/>
</dbReference>
<dbReference type="InterPro" id="IPR038459">
    <property type="entry name" value="MT_TRM10-typ_sf"/>
</dbReference>
<dbReference type="PANTHER" id="PTHR13563:SF13">
    <property type="entry name" value="TRNA METHYLTRANSFERASE 10 HOMOLOG A"/>
    <property type="match status" value="1"/>
</dbReference>
<dbReference type="CDD" id="cd18089">
    <property type="entry name" value="SPOUT_Trm10-like"/>
    <property type="match status" value="1"/>
</dbReference>
<evidence type="ECO:0000256" key="9">
    <source>
        <dbReference type="SAM" id="MobiDB-lite"/>
    </source>
</evidence>
<evidence type="ECO:0000256" key="3">
    <source>
        <dbReference type="ARBA" id="ARBA00022603"/>
    </source>
</evidence>
<feature type="compositionally biased region" description="Basic and acidic residues" evidence="9">
    <location>
        <begin position="56"/>
        <end position="65"/>
    </location>
</feature>
<dbReference type="PROSITE" id="PS51675">
    <property type="entry name" value="SAM_MT_TRM10"/>
    <property type="match status" value="1"/>
</dbReference>
<sequence>MEESERPTKLRKLSHDNAGPQGVEQSPTQPQHDAMSGNGQVSKMADQEKPSQAGEQRSEPVAKDESDGDDGGVILPTPSIMAPRATEIPGTSTDPPISKNALKRLKKKAEWEAKREDRKVLRKDKLHKKRERQKAEKQQKIAEGVPPPVKQKREKADQLPVTVIIDCDFDELMHDGERISLASQITRCYSDNKNSTKRAHITIASFKGELRKRFDTVLERNYDSWRGVRVFDENFLETAEKAKEWMAAEDGGVMTGSFSKYANLDDDALQKLKDEGEVVYLSSEADEDLMELKPFSTYIIGGLVDKNREKGICHKRATKAGVRTAKLPIGEYMELQSRKVLATNHVNEIMVKWLECGDWGEAFMKAIPKRKGGKLRGENDEDDQNGASAEQAEGEHEAVEQTSSAN</sequence>
<dbReference type="GeneID" id="71993103"/>
<feature type="region of interest" description="Disordered" evidence="9">
    <location>
        <begin position="1"/>
        <end position="155"/>
    </location>
</feature>
<dbReference type="RefSeq" id="XP_047767960.1">
    <property type="nucleotide sequence ID" value="XM_047912373.1"/>
</dbReference>
<comment type="catalytic activity">
    <reaction evidence="8">
        <text>guanosine(9) in tRNA + S-adenosyl-L-methionine = N(1)-methylguanosine(9) in tRNA + S-adenosyl-L-homocysteine + H(+)</text>
        <dbReference type="Rhea" id="RHEA:43156"/>
        <dbReference type="Rhea" id="RHEA-COMP:10367"/>
        <dbReference type="Rhea" id="RHEA-COMP:10368"/>
        <dbReference type="ChEBI" id="CHEBI:15378"/>
        <dbReference type="ChEBI" id="CHEBI:57856"/>
        <dbReference type="ChEBI" id="CHEBI:59789"/>
        <dbReference type="ChEBI" id="CHEBI:73542"/>
        <dbReference type="ChEBI" id="CHEBI:74269"/>
        <dbReference type="EC" id="2.1.1.221"/>
    </reaction>
</comment>
<keyword evidence="3" id="KW-0489">Methyltransferase</keyword>
<reference evidence="11" key="2">
    <citation type="journal article" date="2022" name="Microb. Genom.">
        <title>A chromosome-scale genome assembly of the tomato pathogen Cladosporium fulvum reveals a compartmentalized genome architecture and the presence of a dispensable chromosome.</title>
        <authorList>
            <person name="Zaccaron A.Z."/>
            <person name="Chen L.H."/>
            <person name="Samaras A."/>
            <person name="Stergiopoulos I."/>
        </authorList>
    </citation>
    <scope>NUCLEOTIDE SEQUENCE</scope>
    <source>
        <strain evidence="11">Race5_Kim</strain>
    </source>
</reference>
<evidence type="ECO:0000256" key="1">
    <source>
        <dbReference type="ARBA" id="ARBA00012797"/>
    </source>
</evidence>
<feature type="domain" description="SAM-dependent MTase TRM10-type" evidence="10">
    <location>
        <begin position="149"/>
        <end position="374"/>
    </location>
</feature>
<dbReference type="GO" id="GO:0052905">
    <property type="term" value="F:tRNA (guanosine(9)-N1)-methyltransferase activity"/>
    <property type="evidence" value="ECO:0007669"/>
    <property type="project" value="UniProtKB-EC"/>
</dbReference>
<dbReference type="GO" id="GO:0000049">
    <property type="term" value="F:tRNA binding"/>
    <property type="evidence" value="ECO:0007669"/>
    <property type="project" value="TreeGrafter"/>
</dbReference>
<reference evidence="11" key="1">
    <citation type="submission" date="2021-12" db="EMBL/GenBank/DDBJ databases">
        <authorList>
            <person name="Zaccaron A."/>
            <person name="Stergiopoulos I."/>
        </authorList>
    </citation>
    <scope>NUCLEOTIDE SEQUENCE</scope>
    <source>
        <strain evidence="11">Race5_Kim</strain>
    </source>
</reference>
<evidence type="ECO:0000256" key="5">
    <source>
        <dbReference type="ARBA" id="ARBA00022691"/>
    </source>
</evidence>
<feature type="compositionally biased region" description="Basic residues" evidence="9">
    <location>
        <begin position="120"/>
        <end position="132"/>
    </location>
</feature>
<evidence type="ECO:0000256" key="2">
    <source>
        <dbReference type="ARBA" id="ARBA00020451"/>
    </source>
</evidence>
<evidence type="ECO:0000256" key="4">
    <source>
        <dbReference type="ARBA" id="ARBA00022679"/>
    </source>
</evidence>
<dbReference type="OrthoDB" id="278300at2759"/>
<dbReference type="EC" id="2.1.1.221" evidence="1"/>
<evidence type="ECO:0000313" key="12">
    <source>
        <dbReference type="Proteomes" id="UP000756132"/>
    </source>
</evidence>
<feature type="region of interest" description="Disordered" evidence="9">
    <location>
        <begin position="370"/>
        <end position="406"/>
    </location>
</feature>
<feature type="compositionally biased region" description="Polar residues" evidence="9">
    <location>
        <begin position="23"/>
        <end position="41"/>
    </location>
</feature>
<gene>
    <name evidence="11" type="ORF">CLAFUR5_13225</name>
</gene>
<dbReference type="PANTHER" id="PTHR13563">
    <property type="entry name" value="TRNA (GUANINE-9-) METHYLTRANSFERASE"/>
    <property type="match status" value="1"/>
</dbReference>
<dbReference type="Gene3D" id="3.40.1280.30">
    <property type="match status" value="1"/>
</dbReference>
<keyword evidence="4" id="KW-0808">Transferase</keyword>
<keyword evidence="5" id="KW-0949">S-adenosyl-L-methionine</keyword>
<proteinExistence type="predicted"/>
<dbReference type="InterPro" id="IPR028564">
    <property type="entry name" value="MT_TRM10-typ"/>
</dbReference>
<accession>A0A9Q8PJ46</accession>
<protein>
    <recommendedName>
        <fullName evidence="2">tRNA (guanine(9)-N1)-methyltransferase</fullName>
        <ecNumber evidence="1">2.1.1.221</ecNumber>
    </recommendedName>
    <alternativeName>
        <fullName evidence="7">tRNA methyltransferase 10</fullName>
    </alternativeName>
    <alternativeName>
        <fullName evidence="6">tRNA(m1G9)-methyltransferase</fullName>
    </alternativeName>
</protein>
<dbReference type="KEGG" id="ffu:CLAFUR5_13225"/>
<evidence type="ECO:0000259" key="10">
    <source>
        <dbReference type="PROSITE" id="PS51675"/>
    </source>
</evidence>
<organism evidence="11 12">
    <name type="scientific">Passalora fulva</name>
    <name type="common">Tomato leaf mold</name>
    <name type="synonym">Cladosporium fulvum</name>
    <dbReference type="NCBI Taxonomy" id="5499"/>
    <lineage>
        <taxon>Eukaryota</taxon>
        <taxon>Fungi</taxon>
        <taxon>Dikarya</taxon>
        <taxon>Ascomycota</taxon>
        <taxon>Pezizomycotina</taxon>
        <taxon>Dothideomycetes</taxon>
        <taxon>Dothideomycetidae</taxon>
        <taxon>Mycosphaerellales</taxon>
        <taxon>Mycosphaerellaceae</taxon>
        <taxon>Fulvia</taxon>
    </lineage>
</organism>
<keyword evidence="12" id="KW-1185">Reference proteome</keyword>
<dbReference type="Proteomes" id="UP000756132">
    <property type="component" value="Chromosome 11"/>
</dbReference>